<evidence type="ECO:0000256" key="6">
    <source>
        <dbReference type="ARBA" id="ARBA00023136"/>
    </source>
</evidence>
<dbReference type="GO" id="GO:0009279">
    <property type="term" value="C:cell outer membrane"/>
    <property type="evidence" value="ECO:0007669"/>
    <property type="project" value="UniProtKB-SubCell"/>
</dbReference>
<dbReference type="PANTHER" id="PTHR40980">
    <property type="entry name" value="PLUG DOMAIN-CONTAINING PROTEIN"/>
    <property type="match status" value="1"/>
</dbReference>
<evidence type="ECO:0000256" key="5">
    <source>
        <dbReference type="ARBA" id="ARBA00023077"/>
    </source>
</evidence>
<dbReference type="PROSITE" id="PS52016">
    <property type="entry name" value="TONB_DEPENDENT_REC_3"/>
    <property type="match status" value="1"/>
</dbReference>
<dbReference type="Pfam" id="PF00593">
    <property type="entry name" value="TonB_dep_Rec_b-barrel"/>
    <property type="match status" value="1"/>
</dbReference>
<evidence type="ECO:0008006" key="15">
    <source>
        <dbReference type="Google" id="ProtNLM"/>
    </source>
</evidence>
<dbReference type="InterPro" id="IPR010104">
    <property type="entry name" value="TonB_rcpt_bac"/>
</dbReference>
<dbReference type="RefSeq" id="WP_095509644.1">
    <property type="nucleotide sequence ID" value="NZ_MQWD01000001.1"/>
</dbReference>
<dbReference type="Pfam" id="PF13715">
    <property type="entry name" value="CarbopepD_reg_2"/>
    <property type="match status" value="1"/>
</dbReference>
<evidence type="ECO:0000256" key="4">
    <source>
        <dbReference type="ARBA" id="ARBA00022692"/>
    </source>
</evidence>
<comment type="similarity">
    <text evidence="8 9">Belongs to the TonB-dependent receptor family.</text>
</comment>
<organism evidence="13 14">
    <name type="scientific">Rubrivirga marina</name>
    <dbReference type="NCBI Taxonomy" id="1196024"/>
    <lineage>
        <taxon>Bacteria</taxon>
        <taxon>Pseudomonadati</taxon>
        <taxon>Rhodothermota</taxon>
        <taxon>Rhodothermia</taxon>
        <taxon>Rhodothermales</taxon>
        <taxon>Rubricoccaceae</taxon>
        <taxon>Rubrivirga</taxon>
    </lineage>
</organism>
<evidence type="ECO:0000313" key="14">
    <source>
        <dbReference type="Proteomes" id="UP000216339"/>
    </source>
</evidence>
<sequence length="999" mass="108785">MIPRTARLGLLALAALVAAPTLATPSPAAGRIVGTVTDAQSGEALIGASARIVGTSIGAAADIDGRFTIPNAPSGPQQLIVSYVGYVSDTLAVDVPDGGTVEVEAELSFLTLEGVEVTAQVAGQLSAINEQFRSATVGNVVSSDRIQELPDNNAAESIGRLPGVAIQRSGGEANKVAIRGLSPKYNTVTVNGVRLPSTGEGDRSVDLSLISSNTLAGIEVRKAITPDMDGDAIGGSVDLRLRDAPSGLSMDVLGQGGYTGLQDAYGNYKFVGTVSNRFWGDRIGAIATVNTDEYDRSADKVSLGYGRSSDAETGTDLVYVSSVDTREENVTRGRTGGSLLLDYTVPAGRVTANAFYNELRSDGFFRLQNATENNLNYSVQDVAGTTSILTSALGVEQDFGWLRYDVTGSLTRSRSDSPENIGFTFTDDGSGFQGGAPDRYGVPALDVGPLIRVDSTITLSQVYVDDTHLDDDQSALQANLQVPFRLGEWVTGFVKTGGKLRWLDRVFDNNRRARGNIQYPDADLFQCLEESVPALAESFDGGSLPITAVLSDYRRDEFLDGDFGFGLVPDYDMLLTVLDGLESDRCSPNARGTQDEYANEIFPDQLDSAGRDYDGVERYQAGYVMARLDLGSYVTLIPGVRYEGDYARYNGQVFREVTGATPGVPPPALDRIEVERENGFWLPMVHLDVRPVDWVSLRLARTETITRPDFSQYAPISSIDVFNFQITAANSNIRPSQATNYDASLQIARGNLGLVGVSGFYKEIDDLIFVVRYPSVIPDQLPPDLLEGTNIPEAWYSGTANPRLQTVANNPNPVTFYGYEFEWQTNFSYLPGALRGLVLNLNYTRSFSEATYTFVRREVERTCEGRLCSDVVTFIDSSRVGRMPDQAAHLANVTLGYDYKGFSTRLSYLFQSNTASYVDPTNRLFDTFVGDYSRFDLSVRQQLPRGLEVFANLNNLNNRPDQIYTNQDTAAEGYLFNQDSLSYRELYGFTVDVGARVRL</sequence>
<name>A0A271IXL9_9BACT</name>
<dbReference type="InterPro" id="IPR000531">
    <property type="entry name" value="Beta-barrel_TonB"/>
</dbReference>
<dbReference type="InterPro" id="IPR036942">
    <property type="entry name" value="Beta-barrel_TonB_sf"/>
</dbReference>
<keyword evidence="3 8" id="KW-1134">Transmembrane beta strand</keyword>
<dbReference type="InterPro" id="IPR037066">
    <property type="entry name" value="Plug_dom_sf"/>
</dbReference>
<keyword evidence="7 8" id="KW-0998">Cell outer membrane</keyword>
<dbReference type="AlphaFoldDB" id="A0A271IXL9"/>
<dbReference type="EMBL" id="MQWD01000001">
    <property type="protein sequence ID" value="PAP76001.1"/>
    <property type="molecule type" value="Genomic_DNA"/>
</dbReference>
<evidence type="ECO:0000256" key="9">
    <source>
        <dbReference type="RuleBase" id="RU003357"/>
    </source>
</evidence>
<accession>A0A271IXL9</accession>
<dbReference type="InterPro" id="IPR008969">
    <property type="entry name" value="CarboxyPept-like_regulatory"/>
</dbReference>
<dbReference type="Gene3D" id="2.40.170.20">
    <property type="entry name" value="TonB-dependent receptor, beta-barrel domain"/>
    <property type="match status" value="1"/>
</dbReference>
<dbReference type="OrthoDB" id="8727862at2"/>
<dbReference type="Gene3D" id="2.170.130.10">
    <property type="entry name" value="TonB-dependent receptor, plug domain"/>
    <property type="match status" value="1"/>
</dbReference>
<evidence type="ECO:0000259" key="11">
    <source>
        <dbReference type="Pfam" id="PF00593"/>
    </source>
</evidence>
<feature type="signal peptide" evidence="10">
    <location>
        <begin position="1"/>
        <end position="23"/>
    </location>
</feature>
<evidence type="ECO:0000256" key="7">
    <source>
        <dbReference type="ARBA" id="ARBA00023237"/>
    </source>
</evidence>
<comment type="caution">
    <text evidence="13">The sequence shown here is derived from an EMBL/GenBank/DDBJ whole genome shotgun (WGS) entry which is preliminary data.</text>
</comment>
<dbReference type="Pfam" id="PF07715">
    <property type="entry name" value="Plug"/>
    <property type="match status" value="1"/>
</dbReference>
<keyword evidence="5 9" id="KW-0798">TonB box</keyword>
<gene>
    <name evidence="13" type="ORF">BSZ37_05870</name>
</gene>
<keyword evidence="14" id="KW-1185">Reference proteome</keyword>
<dbReference type="InterPro" id="IPR012910">
    <property type="entry name" value="Plug_dom"/>
</dbReference>
<dbReference type="NCBIfam" id="TIGR01782">
    <property type="entry name" value="TonB-Xanth-Caul"/>
    <property type="match status" value="1"/>
</dbReference>
<keyword evidence="2 8" id="KW-0813">Transport</keyword>
<dbReference type="InterPro" id="IPR039426">
    <property type="entry name" value="TonB-dep_rcpt-like"/>
</dbReference>
<evidence type="ECO:0000256" key="3">
    <source>
        <dbReference type="ARBA" id="ARBA00022452"/>
    </source>
</evidence>
<evidence type="ECO:0000259" key="12">
    <source>
        <dbReference type="Pfam" id="PF07715"/>
    </source>
</evidence>
<protein>
    <recommendedName>
        <fullName evidence="15">TonB-dependent receptor</fullName>
    </recommendedName>
</protein>
<evidence type="ECO:0000256" key="1">
    <source>
        <dbReference type="ARBA" id="ARBA00004571"/>
    </source>
</evidence>
<dbReference type="SUPFAM" id="SSF56935">
    <property type="entry name" value="Porins"/>
    <property type="match status" value="1"/>
</dbReference>
<dbReference type="Gene3D" id="2.60.40.1120">
    <property type="entry name" value="Carboxypeptidase-like, regulatory domain"/>
    <property type="match status" value="1"/>
</dbReference>
<comment type="subcellular location">
    <subcellularLocation>
        <location evidence="1 8">Cell outer membrane</location>
        <topology evidence="1 8">Multi-pass membrane protein</topology>
    </subcellularLocation>
</comment>
<dbReference type="PANTHER" id="PTHR40980:SF4">
    <property type="entry name" value="TONB-DEPENDENT RECEPTOR-LIKE BETA-BARREL DOMAIN-CONTAINING PROTEIN"/>
    <property type="match status" value="1"/>
</dbReference>
<evidence type="ECO:0000256" key="8">
    <source>
        <dbReference type="PROSITE-ProRule" id="PRU01360"/>
    </source>
</evidence>
<evidence type="ECO:0000256" key="10">
    <source>
        <dbReference type="SAM" id="SignalP"/>
    </source>
</evidence>
<reference evidence="13 14" key="1">
    <citation type="submission" date="2016-11" db="EMBL/GenBank/DDBJ databases">
        <title>Study of marine rhodopsin-containing bacteria.</title>
        <authorList>
            <person name="Yoshizawa S."/>
            <person name="Kumagai Y."/>
            <person name="Kogure K."/>
        </authorList>
    </citation>
    <scope>NUCLEOTIDE SEQUENCE [LARGE SCALE GENOMIC DNA]</scope>
    <source>
        <strain evidence="13 14">SAORIC-28</strain>
    </source>
</reference>
<dbReference type="SUPFAM" id="SSF49464">
    <property type="entry name" value="Carboxypeptidase regulatory domain-like"/>
    <property type="match status" value="1"/>
</dbReference>
<keyword evidence="6 8" id="KW-0472">Membrane</keyword>
<dbReference type="Proteomes" id="UP000216339">
    <property type="component" value="Unassembled WGS sequence"/>
</dbReference>
<feature type="chain" id="PRO_5012583140" description="TonB-dependent receptor" evidence="10">
    <location>
        <begin position="24"/>
        <end position="999"/>
    </location>
</feature>
<evidence type="ECO:0000256" key="2">
    <source>
        <dbReference type="ARBA" id="ARBA00022448"/>
    </source>
</evidence>
<keyword evidence="4 8" id="KW-0812">Transmembrane</keyword>
<evidence type="ECO:0000313" key="13">
    <source>
        <dbReference type="EMBL" id="PAP76001.1"/>
    </source>
</evidence>
<feature type="domain" description="TonB-dependent receptor plug" evidence="12">
    <location>
        <begin position="139"/>
        <end position="235"/>
    </location>
</feature>
<feature type="domain" description="TonB-dependent receptor-like beta-barrel" evidence="11">
    <location>
        <begin position="421"/>
        <end position="956"/>
    </location>
</feature>
<proteinExistence type="inferred from homology"/>
<keyword evidence="10" id="KW-0732">Signal</keyword>